<sequence length="267" mass="29531">RALIDVATEAIGKLIDKLNAKLVDLKDEIETKIKGWINGAINQFITILLPLILLKDKIKDLIATFDGGLLDVLIDFFQRMYIFLSNFVERPLGMILGMLQGVILTFLSWVSAYSMGTLKYTLPAWPSWDEMEIPGPSGPNPRPPSGSGNLGKPLSGLYVSGHRYGPGHRGIDFGLASGQSVFAAHDARVENIGFDSKGYGHYLTIRSDKWWTRYAHLEQVTVSRGQRIDRGQTIARGDSTGNSSGPHLHFEVKHRGKFVDPLTVLSL</sequence>
<reference evidence="3" key="1">
    <citation type="journal article" date="2015" name="Nature">
        <title>Complex archaea that bridge the gap between prokaryotes and eukaryotes.</title>
        <authorList>
            <person name="Spang A."/>
            <person name="Saw J.H."/>
            <person name="Jorgensen S.L."/>
            <person name="Zaremba-Niedzwiedzka K."/>
            <person name="Martijn J."/>
            <person name="Lind A.E."/>
            <person name="van Eijk R."/>
            <person name="Schleper C."/>
            <person name="Guy L."/>
            <person name="Ettema T.J."/>
        </authorList>
    </citation>
    <scope>NUCLEOTIDE SEQUENCE</scope>
</reference>
<name>A0A0F8Z6R9_9ZZZZ</name>
<organism evidence="3">
    <name type="scientific">marine sediment metagenome</name>
    <dbReference type="NCBI Taxonomy" id="412755"/>
    <lineage>
        <taxon>unclassified sequences</taxon>
        <taxon>metagenomes</taxon>
        <taxon>ecological metagenomes</taxon>
    </lineage>
</organism>
<feature type="transmembrane region" description="Helical" evidence="1">
    <location>
        <begin position="94"/>
        <end position="113"/>
    </location>
</feature>
<feature type="transmembrane region" description="Helical" evidence="1">
    <location>
        <begin position="35"/>
        <end position="54"/>
    </location>
</feature>
<dbReference type="EMBL" id="LAZR01053000">
    <property type="protein sequence ID" value="KKK81715.1"/>
    <property type="molecule type" value="Genomic_DNA"/>
</dbReference>
<dbReference type="Pfam" id="PF01551">
    <property type="entry name" value="Peptidase_M23"/>
    <property type="match status" value="1"/>
</dbReference>
<keyword evidence="1" id="KW-0812">Transmembrane</keyword>
<gene>
    <name evidence="3" type="ORF">LCGC14_2810680</name>
</gene>
<dbReference type="SUPFAM" id="SSF51261">
    <property type="entry name" value="Duplicated hybrid motif"/>
    <property type="match status" value="1"/>
</dbReference>
<dbReference type="AlphaFoldDB" id="A0A0F8Z6R9"/>
<dbReference type="PANTHER" id="PTHR21666">
    <property type="entry name" value="PEPTIDASE-RELATED"/>
    <property type="match status" value="1"/>
</dbReference>
<dbReference type="InterPro" id="IPR016047">
    <property type="entry name" value="M23ase_b-sheet_dom"/>
</dbReference>
<proteinExistence type="predicted"/>
<feature type="non-terminal residue" evidence="3">
    <location>
        <position position="1"/>
    </location>
</feature>
<keyword evidence="1" id="KW-0472">Membrane</keyword>
<comment type="caution">
    <text evidence="3">The sequence shown here is derived from an EMBL/GenBank/DDBJ whole genome shotgun (WGS) entry which is preliminary data.</text>
</comment>
<dbReference type="CDD" id="cd12797">
    <property type="entry name" value="M23_peptidase"/>
    <property type="match status" value="1"/>
</dbReference>
<dbReference type="GO" id="GO:0004222">
    <property type="term" value="F:metalloendopeptidase activity"/>
    <property type="evidence" value="ECO:0007669"/>
    <property type="project" value="TreeGrafter"/>
</dbReference>
<feature type="domain" description="M23ase beta-sheet core" evidence="2">
    <location>
        <begin position="167"/>
        <end position="261"/>
    </location>
</feature>
<keyword evidence="1" id="KW-1133">Transmembrane helix</keyword>
<dbReference type="InterPro" id="IPR011055">
    <property type="entry name" value="Dup_hybrid_motif"/>
</dbReference>
<evidence type="ECO:0000259" key="2">
    <source>
        <dbReference type="Pfam" id="PF01551"/>
    </source>
</evidence>
<accession>A0A0F8Z6R9</accession>
<evidence type="ECO:0000313" key="3">
    <source>
        <dbReference type="EMBL" id="KKK81715.1"/>
    </source>
</evidence>
<protein>
    <recommendedName>
        <fullName evidence="2">M23ase beta-sheet core domain-containing protein</fullName>
    </recommendedName>
</protein>
<dbReference type="Gene3D" id="2.70.70.10">
    <property type="entry name" value="Glucose Permease (Domain IIA)"/>
    <property type="match status" value="1"/>
</dbReference>
<evidence type="ECO:0000256" key="1">
    <source>
        <dbReference type="SAM" id="Phobius"/>
    </source>
</evidence>
<dbReference type="InterPro" id="IPR050570">
    <property type="entry name" value="Cell_wall_metabolism_enzyme"/>
</dbReference>
<dbReference type="PANTHER" id="PTHR21666:SF285">
    <property type="entry name" value="M23 FAMILY METALLOPEPTIDASE"/>
    <property type="match status" value="1"/>
</dbReference>